<evidence type="ECO:0000313" key="3">
    <source>
        <dbReference type="Proteomes" id="UP000663828"/>
    </source>
</evidence>
<accession>A0A816AJC3</accession>
<dbReference type="InterPro" id="IPR000873">
    <property type="entry name" value="AMP-dep_synth/lig_dom"/>
</dbReference>
<dbReference type="InterPro" id="IPR042099">
    <property type="entry name" value="ANL_N_sf"/>
</dbReference>
<feature type="non-terminal residue" evidence="2">
    <location>
        <position position="157"/>
    </location>
</feature>
<dbReference type="Proteomes" id="UP000663828">
    <property type="component" value="Unassembled WGS sequence"/>
</dbReference>
<name>A0A816AJC3_ADIRI</name>
<keyword evidence="3" id="KW-1185">Reference proteome</keyword>
<dbReference type="PANTHER" id="PTHR45527:SF1">
    <property type="entry name" value="FATTY ACID SYNTHASE"/>
    <property type="match status" value="1"/>
</dbReference>
<dbReference type="Gene3D" id="3.40.50.12780">
    <property type="entry name" value="N-terminal domain of ligase-like"/>
    <property type="match status" value="1"/>
</dbReference>
<organism evidence="2 3">
    <name type="scientific">Adineta ricciae</name>
    <name type="common">Rotifer</name>
    <dbReference type="NCBI Taxonomy" id="249248"/>
    <lineage>
        <taxon>Eukaryota</taxon>
        <taxon>Metazoa</taxon>
        <taxon>Spiralia</taxon>
        <taxon>Gnathifera</taxon>
        <taxon>Rotifera</taxon>
        <taxon>Eurotatoria</taxon>
        <taxon>Bdelloidea</taxon>
        <taxon>Adinetida</taxon>
        <taxon>Adinetidae</taxon>
        <taxon>Adineta</taxon>
    </lineage>
</organism>
<feature type="domain" description="AMP-dependent synthetase/ligase" evidence="1">
    <location>
        <begin position="25"/>
        <end position="141"/>
    </location>
</feature>
<proteinExistence type="predicted"/>
<dbReference type="EMBL" id="CAJNOR010006531">
    <property type="protein sequence ID" value="CAF1597603.1"/>
    <property type="molecule type" value="Genomic_DNA"/>
</dbReference>
<comment type="caution">
    <text evidence="2">The sequence shown here is derived from an EMBL/GenBank/DDBJ whole genome shotgun (WGS) entry which is preliminary data.</text>
</comment>
<dbReference type="Pfam" id="PF00501">
    <property type="entry name" value="AMP-binding"/>
    <property type="match status" value="1"/>
</dbReference>
<dbReference type="AlphaFoldDB" id="A0A816AJC3"/>
<dbReference type="SUPFAM" id="SSF56801">
    <property type="entry name" value="Acetyl-CoA synthetase-like"/>
    <property type="match status" value="1"/>
</dbReference>
<evidence type="ECO:0000313" key="2">
    <source>
        <dbReference type="EMBL" id="CAF1597603.1"/>
    </source>
</evidence>
<dbReference type="GO" id="GO:0031177">
    <property type="term" value="F:phosphopantetheine binding"/>
    <property type="evidence" value="ECO:0007669"/>
    <property type="project" value="TreeGrafter"/>
</dbReference>
<dbReference type="GO" id="GO:0005737">
    <property type="term" value="C:cytoplasm"/>
    <property type="evidence" value="ECO:0007669"/>
    <property type="project" value="TreeGrafter"/>
</dbReference>
<evidence type="ECO:0000259" key="1">
    <source>
        <dbReference type="Pfam" id="PF00501"/>
    </source>
</evidence>
<gene>
    <name evidence="2" type="ORF">XAT740_LOCUS47299</name>
</gene>
<dbReference type="GO" id="GO:0044550">
    <property type="term" value="P:secondary metabolite biosynthetic process"/>
    <property type="evidence" value="ECO:0007669"/>
    <property type="project" value="TreeGrafter"/>
</dbReference>
<protein>
    <recommendedName>
        <fullName evidence="1">AMP-dependent synthetase/ligase domain-containing protein</fullName>
    </recommendedName>
</protein>
<reference evidence="2" key="1">
    <citation type="submission" date="2021-02" db="EMBL/GenBank/DDBJ databases">
        <authorList>
            <person name="Nowell W R."/>
        </authorList>
    </citation>
    <scope>NUCLEOTIDE SEQUENCE</scope>
</reference>
<dbReference type="PANTHER" id="PTHR45527">
    <property type="entry name" value="NONRIBOSOMAL PEPTIDE SYNTHETASE"/>
    <property type="match status" value="1"/>
</dbReference>
<dbReference type="GO" id="GO:0043041">
    <property type="term" value="P:amino acid activation for nonribosomal peptide biosynthetic process"/>
    <property type="evidence" value="ECO:0007669"/>
    <property type="project" value="TreeGrafter"/>
</dbReference>
<sequence>MTIISGPERPNLLQDEYLHDIFLVSARHYPNKVALRWLNEEITYDQLRIHALNIAHTLRNMRQIGPGSIVGICLSRSALLHATILGVLMTGATYVPFDADIPEERVNEVLSDLKANLLLIDSRAHFSHPLSFNVQSIAQNQSMIDINLKDQIDKQSI</sequence>